<comment type="caution">
    <text evidence="2">The sequence shown here is derived from an EMBL/GenBank/DDBJ whole genome shotgun (WGS) entry which is preliminary data.</text>
</comment>
<feature type="signal peptide" evidence="1">
    <location>
        <begin position="1"/>
        <end position="16"/>
    </location>
</feature>
<evidence type="ECO:0000313" key="3">
    <source>
        <dbReference type="Proteomes" id="UP000442714"/>
    </source>
</evidence>
<dbReference type="RefSeq" id="WP_160605713.1">
    <property type="nucleotide sequence ID" value="NZ_WTYX01000002.1"/>
</dbReference>
<protein>
    <recommendedName>
        <fullName evidence="4">Lipoprotein</fullName>
    </recommendedName>
</protein>
<keyword evidence="3" id="KW-1185">Reference proteome</keyword>
<dbReference type="OrthoDB" id="5297256at2"/>
<evidence type="ECO:0008006" key="4">
    <source>
        <dbReference type="Google" id="ProtNLM"/>
    </source>
</evidence>
<dbReference type="EMBL" id="WTYX01000002">
    <property type="protein sequence ID" value="MXO91900.1"/>
    <property type="molecule type" value="Genomic_DNA"/>
</dbReference>
<evidence type="ECO:0000313" key="2">
    <source>
        <dbReference type="EMBL" id="MXO91900.1"/>
    </source>
</evidence>
<dbReference type="Proteomes" id="UP000442714">
    <property type="component" value="Unassembled WGS sequence"/>
</dbReference>
<evidence type="ECO:0000256" key="1">
    <source>
        <dbReference type="SAM" id="SignalP"/>
    </source>
</evidence>
<keyword evidence="1" id="KW-0732">Signal</keyword>
<accession>A0A844ZXI3</accession>
<dbReference type="PROSITE" id="PS51257">
    <property type="entry name" value="PROKAR_LIPOPROTEIN"/>
    <property type="match status" value="1"/>
</dbReference>
<reference evidence="2 3" key="1">
    <citation type="submission" date="2019-12" db="EMBL/GenBank/DDBJ databases">
        <title>Genomic-based taxomic classification of the family Erythrobacteraceae.</title>
        <authorList>
            <person name="Xu L."/>
        </authorList>
    </citation>
    <scope>NUCLEOTIDE SEQUENCE [LARGE SCALE GENOMIC DNA]</scope>
    <source>
        <strain evidence="2 3">KCTC 52763</strain>
    </source>
</reference>
<organism evidence="2 3">
    <name type="scientific">Pontixanthobacter aquaemixtae</name>
    <dbReference type="NCBI Taxonomy" id="1958940"/>
    <lineage>
        <taxon>Bacteria</taxon>
        <taxon>Pseudomonadati</taxon>
        <taxon>Pseudomonadota</taxon>
        <taxon>Alphaproteobacteria</taxon>
        <taxon>Sphingomonadales</taxon>
        <taxon>Erythrobacteraceae</taxon>
        <taxon>Pontixanthobacter</taxon>
    </lineage>
</organism>
<proteinExistence type="predicted"/>
<name>A0A844ZXI3_9SPHN</name>
<sequence length="104" mass="11407">MKYLPVLLGISFVATACTTPYATAHDAGLAPAAKCAPISADNWAKVRNGMTLSEVEHVLGCKANHLQTNEFKTFTSDTWLFKRGSEHLASVGIRDGKVWHKRLH</sequence>
<dbReference type="Gene3D" id="3.10.450.730">
    <property type="entry name" value="BLIP domain"/>
    <property type="match status" value="1"/>
</dbReference>
<gene>
    <name evidence="2" type="ORF">GRI41_13780</name>
</gene>
<dbReference type="AlphaFoldDB" id="A0A844ZXI3"/>
<feature type="chain" id="PRO_5032967283" description="Lipoprotein" evidence="1">
    <location>
        <begin position="17"/>
        <end position="104"/>
    </location>
</feature>